<dbReference type="PROSITE" id="PS50041">
    <property type="entry name" value="C_TYPE_LECTIN_2"/>
    <property type="match status" value="1"/>
</dbReference>
<keyword evidence="3" id="KW-1185">Reference proteome</keyword>
<reference evidence="2 3" key="1">
    <citation type="submission" date="2019-07" db="EMBL/GenBank/DDBJ databases">
        <title>Draft genome assembly of a fouling barnacle, Amphibalanus amphitrite (Darwin, 1854): The first reference genome for Thecostraca.</title>
        <authorList>
            <person name="Kim W."/>
        </authorList>
    </citation>
    <scope>NUCLEOTIDE SEQUENCE [LARGE SCALE GENOMIC DNA]</scope>
    <source>
        <strain evidence="2">SNU_AA5</strain>
        <tissue evidence="2">Soma without cirri and trophi</tissue>
    </source>
</reference>
<dbReference type="PANTHER" id="PTHR45710">
    <property type="entry name" value="C-TYPE LECTIN DOMAIN-CONTAINING PROTEIN 180"/>
    <property type="match status" value="1"/>
</dbReference>
<dbReference type="SUPFAM" id="SSF56436">
    <property type="entry name" value="C-type lectin-like"/>
    <property type="match status" value="1"/>
</dbReference>
<dbReference type="SMART" id="SM00034">
    <property type="entry name" value="CLECT"/>
    <property type="match status" value="1"/>
</dbReference>
<name>A0A6A4W911_AMPAM</name>
<proteinExistence type="predicted"/>
<dbReference type="Proteomes" id="UP000440578">
    <property type="component" value="Unassembled WGS sequence"/>
</dbReference>
<dbReference type="Gene3D" id="3.10.100.10">
    <property type="entry name" value="Mannose-Binding Protein A, subunit A"/>
    <property type="match status" value="1"/>
</dbReference>
<dbReference type="InterPro" id="IPR001304">
    <property type="entry name" value="C-type_lectin-like"/>
</dbReference>
<dbReference type="PANTHER" id="PTHR45710:SF26">
    <property type="entry name" value="RH26557P"/>
    <property type="match status" value="1"/>
</dbReference>
<keyword evidence="2" id="KW-0430">Lectin</keyword>
<dbReference type="InterPro" id="IPR050828">
    <property type="entry name" value="C-type_lectin/matrix_domain"/>
</dbReference>
<accession>A0A6A4W911</accession>
<dbReference type="OrthoDB" id="6512817at2759"/>
<dbReference type="CDD" id="cd00037">
    <property type="entry name" value="CLECT"/>
    <property type="match status" value="1"/>
</dbReference>
<dbReference type="GO" id="GO:0030246">
    <property type="term" value="F:carbohydrate binding"/>
    <property type="evidence" value="ECO:0007669"/>
    <property type="project" value="UniProtKB-KW"/>
</dbReference>
<dbReference type="EMBL" id="VIIS01001366">
    <property type="protein sequence ID" value="KAF0299432.1"/>
    <property type="molecule type" value="Genomic_DNA"/>
</dbReference>
<evidence type="ECO:0000313" key="2">
    <source>
        <dbReference type="EMBL" id="KAF0299432.1"/>
    </source>
</evidence>
<evidence type="ECO:0000313" key="3">
    <source>
        <dbReference type="Proteomes" id="UP000440578"/>
    </source>
</evidence>
<dbReference type="Pfam" id="PF00059">
    <property type="entry name" value="Lectin_C"/>
    <property type="match status" value="1"/>
</dbReference>
<evidence type="ECO:0000259" key="1">
    <source>
        <dbReference type="PROSITE" id="PS50041"/>
    </source>
</evidence>
<gene>
    <name evidence="2" type="primary">LECM_2</name>
    <name evidence="2" type="ORF">FJT64_027806</name>
</gene>
<sequence length="134" mass="14945">MKQQILAFYRTKSSWYAAQYHCAALDRRARLATVAPSAGDFTEELVAKAVSGSRGAWIGLSRLEPDDAFGWVDGTRPVVRRWSRDCGDGDCVHIWGPEGHWTTDGTVRHGWNDAPCHTDNHILCQIELNTLCST</sequence>
<organism evidence="2 3">
    <name type="scientific">Amphibalanus amphitrite</name>
    <name type="common">Striped barnacle</name>
    <name type="synonym">Balanus amphitrite</name>
    <dbReference type="NCBI Taxonomy" id="1232801"/>
    <lineage>
        <taxon>Eukaryota</taxon>
        <taxon>Metazoa</taxon>
        <taxon>Ecdysozoa</taxon>
        <taxon>Arthropoda</taxon>
        <taxon>Crustacea</taxon>
        <taxon>Multicrustacea</taxon>
        <taxon>Cirripedia</taxon>
        <taxon>Thoracica</taxon>
        <taxon>Thoracicalcarea</taxon>
        <taxon>Balanomorpha</taxon>
        <taxon>Balanoidea</taxon>
        <taxon>Balanidae</taxon>
        <taxon>Amphibalaninae</taxon>
        <taxon>Amphibalanus</taxon>
    </lineage>
</organism>
<protein>
    <submittedName>
        <fullName evidence="2">C-type lectin</fullName>
    </submittedName>
</protein>
<dbReference type="InterPro" id="IPR016187">
    <property type="entry name" value="CTDL_fold"/>
</dbReference>
<comment type="caution">
    <text evidence="2">The sequence shown here is derived from an EMBL/GenBank/DDBJ whole genome shotgun (WGS) entry which is preliminary data.</text>
</comment>
<dbReference type="AlphaFoldDB" id="A0A6A4W911"/>
<feature type="domain" description="C-type lectin" evidence="1">
    <location>
        <begin position="8"/>
        <end position="125"/>
    </location>
</feature>
<dbReference type="InterPro" id="IPR016186">
    <property type="entry name" value="C-type_lectin-like/link_sf"/>
</dbReference>